<dbReference type="OrthoDB" id="27330at2"/>
<dbReference type="PANTHER" id="PTHR33392:SF6">
    <property type="entry name" value="POLYISOPRENYL-TEICHOIC ACID--PEPTIDOGLYCAN TEICHOIC ACID TRANSFERASE TAGU"/>
    <property type="match status" value="1"/>
</dbReference>
<name>A0A1G8SC37_9BACI</name>
<keyword evidence="8" id="KW-1185">Reference proteome</keyword>
<evidence type="ECO:0000256" key="1">
    <source>
        <dbReference type="ARBA" id="ARBA00006068"/>
    </source>
</evidence>
<accession>A0A1G8SC37</accession>
<feature type="transmembrane region" description="Helical" evidence="5">
    <location>
        <begin position="12"/>
        <end position="33"/>
    </location>
</feature>
<dbReference type="PANTHER" id="PTHR33392">
    <property type="entry name" value="POLYISOPRENYL-TEICHOIC ACID--PEPTIDOGLYCAN TEICHOIC ACID TRANSFERASE TAGU"/>
    <property type="match status" value="1"/>
</dbReference>
<dbReference type="Proteomes" id="UP000199225">
    <property type="component" value="Unassembled WGS sequence"/>
</dbReference>
<dbReference type="RefSeq" id="WP_093193127.1">
    <property type="nucleotide sequence ID" value="NZ_FNEV01000003.1"/>
</dbReference>
<dbReference type="EMBL" id="FNEV01000003">
    <property type="protein sequence ID" value="SDJ26764.1"/>
    <property type="molecule type" value="Genomic_DNA"/>
</dbReference>
<evidence type="ECO:0000256" key="4">
    <source>
        <dbReference type="ARBA" id="ARBA00022989"/>
    </source>
</evidence>
<sequence>MKRLRSMFNTGKFWKISILLLFVFSIAAGFYFFTIYNDAKGTVNEVMHEQIPSIERSVTQKKLKAQEPLTILLLGVDERQNDRGRSDALMVMTLDPENKRSQLISIPRDTRTELVGDDPKNGSIDKINHAYAFGGPDMTVSTVENFLDIEVDYYVKVNMEGLADLVDTVGGITVDNPIDWVGENGFHYKQGELTLNGEEALQFVRMRYDDPQGDLGRNERQRQVIQGILDQGASISSVNKIGEMLDVLGSSVTTNIEFNTIQNLLFHYRSARETMSTYQLKGTGTEINGIYYLQVSDDEVQQVHTMINEPDAF</sequence>
<dbReference type="InterPro" id="IPR004474">
    <property type="entry name" value="LytR_CpsA_psr"/>
</dbReference>
<feature type="domain" description="Cell envelope-related transcriptional attenuator" evidence="6">
    <location>
        <begin position="85"/>
        <end position="231"/>
    </location>
</feature>
<evidence type="ECO:0000313" key="7">
    <source>
        <dbReference type="EMBL" id="SDJ26764.1"/>
    </source>
</evidence>
<keyword evidence="4 5" id="KW-1133">Transmembrane helix</keyword>
<keyword evidence="3" id="KW-0735">Signal-anchor</keyword>
<keyword evidence="5" id="KW-0472">Membrane</keyword>
<dbReference type="GO" id="GO:0071555">
    <property type="term" value="P:cell wall organization"/>
    <property type="evidence" value="ECO:0007669"/>
    <property type="project" value="UniProtKB-KW"/>
</dbReference>
<evidence type="ECO:0000256" key="2">
    <source>
        <dbReference type="ARBA" id="ARBA00022692"/>
    </source>
</evidence>
<evidence type="ECO:0000313" key="8">
    <source>
        <dbReference type="Proteomes" id="UP000199225"/>
    </source>
</evidence>
<dbReference type="InterPro" id="IPR050922">
    <property type="entry name" value="LytR/CpsA/Psr_CW_biosynth"/>
</dbReference>
<comment type="similarity">
    <text evidence="1">Belongs to the LytR/CpsA/Psr (LCP) family.</text>
</comment>
<proteinExistence type="inferred from homology"/>
<dbReference type="NCBIfam" id="TIGR00350">
    <property type="entry name" value="lytR_cpsA_psr"/>
    <property type="match status" value="1"/>
</dbReference>
<protein>
    <submittedName>
        <fullName evidence="7">Cell envelope-related function transcriptional attenuator common domain-containing protein</fullName>
    </submittedName>
</protein>
<evidence type="ECO:0000256" key="3">
    <source>
        <dbReference type="ARBA" id="ARBA00022968"/>
    </source>
</evidence>
<dbReference type="Gene3D" id="3.40.630.190">
    <property type="entry name" value="LCP protein"/>
    <property type="match status" value="1"/>
</dbReference>
<dbReference type="STRING" id="86666.SAMN04490247_1373"/>
<dbReference type="AlphaFoldDB" id="A0A1G8SC37"/>
<evidence type="ECO:0000256" key="5">
    <source>
        <dbReference type="SAM" id="Phobius"/>
    </source>
</evidence>
<evidence type="ECO:0000259" key="6">
    <source>
        <dbReference type="Pfam" id="PF03816"/>
    </source>
</evidence>
<reference evidence="8" key="1">
    <citation type="submission" date="2016-10" db="EMBL/GenBank/DDBJ databases">
        <authorList>
            <person name="Varghese N."/>
            <person name="Submissions S."/>
        </authorList>
    </citation>
    <scope>NUCLEOTIDE SEQUENCE [LARGE SCALE GENOMIC DNA]</scope>
    <source>
        <strain evidence="8">DSM 4771</strain>
    </source>
</reference>
<dbReference type="Pfam" id="PF03816">
    <property type="entry name" value="LytR_cpsA_psr"/>
    <property type="match status" value="1"/>
</dbReference>
<keyword evidence="2 5" id="KW-0812">Transmembrane</keyword>
<gene>
    <name evidence="7" type="ORF">SAMN04490247_1373</name>
</gene>
<organism evidence="7 8">
    <name type="scientific">Salimicrobium halophilum</name>
    <dbReference type="NCBI Taxonomy" id="86666"/>
    <lineage>
        <taxon>Bacteria</taxon>
        <taxon>Bacillati</taxon>
        <taxon>Bacillota</taxon>
        <taxon>Bacilli</taxon>
        <taxon>Bacillales</taxon>
        <taxon>Bacillaceae</taxon>
        <taxon>Salimicrobium</taxon>
    </lineage>
</organism>